<dbReference type="AlphaFoldDB" id="A0A9X6UE72"/>
<proteinExistence type="predicted"/>
<protein>
    <submittedName>
        <fullName evidence="1">Uncharacterized protein</fullName>
    </submittedName>
</protein>
<dbReference type="Proteomes" id="UP000220691">
    <property type="component" value="Unassembled WGS sequence"/>
</dbReference>
<accession>A0A9X6UE72</accession>
<name>A0A9X6UE72_BACCE</name>
<gene>
    <name evidence="1" type="ORF">CN553_06740</name>
</gene>
<sequence length="146" mass="17247">MFKKIVEVPMTQLVYSGRYKFELPYFTGQPISLESEGREVQHFPIEVYVRTDEDLANGIFARFVIYGNDIRPVGDRYSQLATILRRAYFTALFIPDVPEKIKWIEHRNPKNTVLNREEIVEIELEWDEKTASYSFVGQKFLKSIFE</sequence>
<evidence type="ECO:0000313" key="2">
    <source>
        <dbReference type="Proteomes" id="UP000220691"/>
    </source>
</evidence>
<evidence type="ECO:0000313" key="1">
    <source>
        <dbReference type="EMBL" id="PEO00489.1"/>
    </source>
</evidence>
<dbReference type="EMBL" id="NUAN01000037">
    <property type="protein sequence ID" value="PEO00489.1"/>
    <property type="molecule type" value="Genomic_DNA"/>
</dbReference>
<comment type="caution">
    <text evidence="1">The sequence shown here is derived from an EMBL/GenBank/DDBJ whole genome shotgun (WGS) entry which is preliminary data.</text>
</comment>
<reference evidence="1 2" key="1">
    <citation type="submission" date="2017-09" db="EMBL/GenBank/DDBJ databases">
        <title>Large-scale bioinformatics analysis of Bacillus genomes uncovers conserved roles of natural products in bacterial physiology.</title>
        <authorList>
            <consortium name="Agbiome Team Llc"/>
            <person name="Bleich R.M."/>
            <person name="Kirk G.J."/>
            <person name="Santa Maria K.C."/>
            <person name="Allen S.E."/>
            <person name="Farag S."/>
            <person name="Shank E.A."/>
            <person name="Bowers A."/>
        </authorList>
    </citation>
    <scope>NUCLEOTIDE SEQUENCE [LARGE SCALE GENOMIC DNA]</scope>
    <source>
        <strain evidence="1 2">AFS027647</strain>
    </source>
</reference>
<organism evidence="1 2">
    <name type="scientific">Bacillus cereus</name>
    <dbReference type="NCBI Taxonomy" id="1396"/>
    <lineage>
        <taxon>Bacteria</taxon>
        <taxon>Bacillati</taxon>
        <taxon>Bacillota</taxon>
        <taxon>Bacilli</taxon>
        <taxon>Bacillales</taxon>
        <taxon>Bacillaceae</taxon>
        <taxon>Bacillus</taxon>
        <taxon>Bacillus cereus group</taxon>
    </lineage>
</organism>
<dbReference type="RefSeq" id="WP_098126066.1">
    <property type="nucleotide sequence ID" value="NZ_NUAN01000037.1"/>
</dbReference>